<organism evidence="2 3">
    <name type="scientific">Psychrosphaera algicola</name>
    <dbReference type="NCBI Taxonomy" id="3023714"/>
    <lineage>
        <taxon>Bacteria</taxon>
        <taxon>Pseudomonadati</taxon>
        <taxon>Pseudomonadota</taxon>
        <taxon>Gammaproteobacteria</taxon>
        <taxon>Alteromonadales</taxon>
        <taxon>Pseudoalteromonadaceae</taxon>
        <taxon>Psychrosphaera</taxon>
    </lineage>
</organism>
<proteinExistence type="predicted"/>
<keyword evidence="3" id="KW-1185">Reference proteome</keyword>
<dbReference type="Proteomes" id="UP001528411">
    <property type="component" value="Unassembled WGS sequence"/>
</dbReference>
<protein>
    <submittedName>
        <fullName evidence="2">Uncharacterized protein</fullName>
    </submittedName>
</protein>
<reference evidence="2 3" key="1">
    <citation type="submission" date="2023-01" db="EMBL/GenBank/DDBJ databases">
        <title>Psychrosphaera sp. nov., isolated from marine algae.</title>
        <authorList>
            <person name="Bayburt H."/>
            <person name="Choi B.J."/>
            <person name="Kim J.M."/>
            <person name="Choi D.G."/>
            <person name="Jeon C.O."/>
        </authorList>
    </citation>
    <scope>NUCLEOTIDE SEQUENCE [LARGE SCALE GENOMIC DNA]</scope>
    <source>
        <strain evidence="2 3">G1-22</strain>
    </source>
</reference>
<gene>
    <name evidence="2" type="ORF">PN838_13250</name>
</gene>
<name>A0ABT5FEU6_9GAMM</name>
<feature type="chain" id="PRO_5045800580" evidence="1">
    <location>
        <begin position="21"/>
        <end position="144"/>
    </location>
</feature>
<accession>A0ABT5FEU6</accession>
<dbReference type="RefSeq" id="WP_272180974.1">
    <property type="nucleotide sequence ID" value="NZ_JAQOMS010000002.1"/>
</dbReference>
<feature type="signal peptide" evidence="1">
    <location>
        <begin position="1"/>
        <end position="20"/>
    </location>
</feature>
<evidence type="ECO:0000313" key="2">
    <source>
        <dbReference type="EMBL" id="MDC2889564.1"/>
    </source>
</evidence>
<comment type="caution">
    <text evidence="2">The sequence shown here is derived from an EMBL/GenBank/DDBJ whole genome shotgun (WGS) entry which is preliminary data.</text>
</comment>
<dbReference type="EMBL" id="JAQOMS010000002">
    <property type="protein sequence ID" value="MDC2889564.1"/>
    <property type="molecule type" value="Genomic_DNA"/>
</dbReference>
<sequence length="144" mass="15739">MKILSIAMLLCILVTGKAQAVPIVEFIDNGRTTITNIEGQMTEWLDLTETLDISFNDITADLADSVLDETLSETSEFSTGWRYAQIFEIQFMAFNFFADISGTLILNESNMFDFIQLFGNTLDDVGNGALATMGMSGTDVAGVP</sequence>
<evidence type="ECO:0000256" key="1">
    <source>
        <dbReference type="SAM" id="SignalP"/>
    </source>
</evidence>
<keyword evidence="1" id="KW-0732">Signal</keyword>
<evidence type="ECO:0000313" key="3">
    <source>
        <dbReference type="Proteomes" id="UP001528411"/>
    </source>
</evidence>